<organism evidence="3">
    <name type="scientific">viral metagenome</name>
    <dbReference type="NCBI Taxonomy" id="1070528"/>
    <lineage>
        <taxon>unclassified sequences</taxon>
        <taxon>metagenomes</taxon>
        <taxon>organismal metagenomes</taxon>
    </lineage>
</organism>
<dbReference type="AlphaFoldDB" id="A0A6C0BNV6"/>
<feature type="compositionally biased region" description="Basic and acidic residues" evidence="2">
    <location>
        <begin position="37"/>
        <end position="50"/>
    </location>
</feature>
<name>A0A6C0BNV6_9ZZZZ</name>
<feature type="region of interest" description="Disordered" evidence="2">
    <location>
        <begin position="37"/>
        <end position="62"/>
    </location>
</feature>
<evidence type="ECO:0000313" key="3">
    <source>
        <dbReference type="EMBL" id="QHS94107.1"/>
    </source>
</evidence>
<feature type="coiled-coil region" evidence="1">
    <location>
        <begin position="4"/>
        <end position="31"/>
    </location>
</feature>
<sequence length="62" mass="7469">METNKEIMSELESLRTRVKLLEKLVLSLVEQQDAPRREPYYDSKKTHNDTYMEPSNPRRFII</sequence>
<protein>
    <submittedName>
        <fullName evidence="3">Uncharacterized protein</fullName>
    </submittedName>
</protein>
<accession>A0A6C0BNV6</accession>
<reference evidence="3" key="1">
    <citation type="journal article" date="2020" name="Nature">
        <title>Giant virus diversity and host interactions through global metagenomics.</title>
        <authorList>
            <person name="Schulz F."/>
            <person name="Roux S."/>
            <person name="Paez-Espino D."/>
            <person name="Jungbluth S."/>
            <person name="Walsh D.A."/>
            <person name="Denef V.J."/>
            <person name="McMahon K.D."/>
            <person name="Konstantinidis K.T."/>
            <person name="Eloe-Fadrosh E.A."/>
            <person name="Kyrpides N.C."/>
            <person name="Woyke T."/>
        </authorList>
    </citation>
    <scope>NUCLEOTIDE SEQUENCE</scope>
    <source>
        <strain evidence="3">GVMAG-M-3300018416-26</strain>
    </source>
</reference>
<evidence type="ECO:0000256" key="2">
    <source>
        <dbReference type="SAM" id="MobiDB-lite"/>
    </source>
</evidence>
<evidence type="ECO:0000256" key="1">
    <source>
        <dbReference type="SAM" id="Coils"/>
    </source>
</evidence>
<dbReference type="EMBL" id="MN739216">
    <property type="protein sequence ID" value="QHS94107.1"/>
    <property type="molecule type" value="Genomic_DNA"/>
</dbReference>
<proteinExistence type="predicted"/>
<keyword evidence="1" id="KW-0175">Coiled coil</keyword>